<dbReference type="RefSeq" id="WP_045828700.1">
    <property type="nucleotide sequence ID" value="NZ_JZRB01000013.1"/>
</dbReference>
<dbReference type="PANTHER" id="PTHR21064">
    <property type="entry name" value="AMINOGLYCOSIDE PHOSPHOTRANSFERASE DOMAIN-CONTAINING PROTEIN-RELATED"/>
    <property type="match status" value="1"/>
</dbReference>
<dbReference type="InterPro" id="IPR011009">
    <property type="entry name" value="Kinase-like_dom_sf"/>
</dbReference>
<comment type="similarity">
    <text evidence="1">Belongs to the pseudomonas-type ThrB family.</text>
</comment>
<reference evidence="3 4" key="1">
    <citation type="submission" date="2015-03" db="EMBL/GenBank/DDBJ databases">
        <title>Draft genome sequence of Luteibacter yeojuensis strain SU11.</title>
        <authorList>
            <person name="Sulaiman J."/>
            <person name="Priya K."/>
            <person name="Chan K.-G."/>
        </authorList>
    </citation>
    <scope>NUCLEOTIDE SEQUENCE [LARGE SCALE GENOMIC DNA]</scope>
    <source>
        <strain evidence="3 4">SU11</strain>
    </source>
</reference>
<sequence length="383" mass="41345">MIDDAHLAHGLAGDELPPDWPPLAASEVAPVLERVVGAGGFRGMPWRSPRPLSAAALVETTTGVVFVKRHHVAVRSVATLAEEHAYAAHLRAGGVPMPAPYADAAGHTVFTEGDWVYEVHALARGQDIYRDAFSWSPVGGRQHAEAAGAMLARLHLAAEGFDAPQRGTHILVARAEILGARDPVAALEAQLDERPALATYLRARDWHAALHATLAPWHAAMRDAIGEPPRLWTHGDWHVSNLCWSDATDDAAITEVLDAGLCAATFAWFDIATAIERNAIAWLDIARGDIGRGDLACALLAGYHAVRPLGDDDLRAIASLLPLVHVDFALSEVEYFEGVTRRGDHADVAWHTFLHGHAAWFATPHGQAFLATIRHARRGFVVQ</sequence>
<dbReference type="PATRIC" id="fig|345309.4.peg.433"/>
<protein>
    <submittedName>
        <fullName evidence="3">Aminoglycoside phosphotransferase</fullName>
    </submittedName>
</protein>
<accession>A0A0F3KXZ1</accession>
<dbReference type="InterPro" id="IPR050249">
    <property type="entry name" value="Pseudomonas-type_ThrB"/>
</dbReference>
<dbReference type="Pfam" id="PF01636">
    <property type="entry name" value="APH"/>
    <property type="match status" value="1"/>
</dbReference>
<dbReference type="PANTHER" id="PTHR21064:SF6">
    <property type="entry name" value="AMINOGLYCOSIDE PHOSPHOTRANSFERASE DOMAIN-CONTAINING PROTEIN"/>
    <property type="match status" value="1"/>
</dbReference>
<comment type="caution">
    <text evidence="3">The sequence shown here is derived from an EMBL/GenBank/DDBJ whole genome shotgun (WGS) entry which is preliminary data.</text>
</comment>
<evidence type="ECO:0000313" key="4">
    <source>
        <dbReference type="Proteomes" id="UP000033651"/>
    </source>
</evidence>
<dbReference type="EMBL" id="JZRB01000013">
    <property type="protein sequence ID" value="KJV36073.1"/>
    <property type="molecule type" value="Genomic_DNA"/>
</dbReference>
<dbReference type="Proteomes" id="UP000033651">
    <property type="component" value="Unassembled WGS sequence"/>
</dbReference>
<gene>
    <name evidence="3" type="ORF">VI08_06225</name>
</gene>
<dbReference type="Gene3D" id="3.90.1200.10">
    <property type="match status" value="1"/>
</dbReference>
<evidence type="ECO:0000313" key="3">
    <source>
        <dbReference type="EMBL" id="KJV36073.1"/>
    </source>
</evidence>
<keyword evidence="3" id="KW-0808">Transferase</keyword>
<dbReference type="GO" id="GO:0009088">
    <property type="term" value="P:threonine biosynthetic process"/>
    <property type="evidence" value="ECO:0007669"/>
    <property type="project" value="TreeGrafter"/>
</dbReference>
<feature type="domain" description="Aminoglycoside phosphotransferase" evidence="2">
    <location>
        <begin position="57"/>
        <end position="309"/>
    </location>
</feature>
<dbReference type="OrthoDB" id="3266537at2"/>
<keyword evidence="4" id="KW-1185">Reference proteome</keyword>
<name>A0A0F3KXZ1_9GAMM</name>
<organism evidence="3 4">
    <name type="scientific">Luteibacter yeojuensis</name>
    <dbReference type="NCBI Taxonomy" id="345309"/>
    <lineage>
        <taxon>Bacteria</taxon>
        <taxon>Pseudomonadati</taxon>
        <taxon>Pseudomonadota</taxon>
        <taxon>Gammaproteobacteria</taxon>
        <taxon>Lysobacterales</taxon>
        <taxon>Rhodanobacteraceae</taxon>
        <taxon>Luteibacter</taxon>
    </lineage>
</organism>
<dbReference type="SUPFAM" id="SSF56112">
    <property type="entry name" value="Protein kinase-like (PK-like)"/>
    <property type="match status" value="1"/>
</dbReference>
<dbReference type="AlphaFoldDB" id="A0A0F3KXZ1"/>
<dbReference type="InterPro" id="IPR002575">
    <property type="entry name" value="Aminoglycoside_PTrfase"/>
</dbReference>
<proteinExistence type="inferred from homology"/>
<dbReference type="GO" id="GO:0004413">
    <property type="term" value="F:homoserine kinase activity"/>
    <property type="evidence" value="ECO:0007669"/>
    <property type="project" value="TreeGrafter"/>
</dbReference>
<evidence type="ECO:0000256" key="1">
    <source>
        <dbReference type="ARBA" id="ARBA00038240"/>
    </source>
</evidence>
<evidence type="ECO:0000259" key="2">
    <source>
        <dbReference type="Pfam" id="PF01636"/>
    </source>
</evidence>